<dbReference type="Gene3D" id="3.40.50.1820">
    <property type="entry name" value="alpha/beta hydrolase"/>
    <property type="match status" value="1"/>
</dbReference>
<proteinExistence type="predicted"/>
<dbReference type="PANTHER" id="PTHR42886:SF29">
    <property type="entry name" value="PUMMELIG, ISOFORM A"/>
    <property type="match status" value="1"/>
</dbReference>
<protein>
    <recommendedName>
        <fullName evidence="1">AB hydrolase-1 domain-containing protein</fullName>
    </recommendedName>
</protein>
<dbReference type="GO" id="GO:0003824">
    <property type="term" value="F:catalytic activity"/>
    <property type="evidence" value="ECO:0007669"/>
    <property type="project" value="UniProtKB-ARBA"/>
</dbReference>
<organism evidence="2 3">
    <name type="scientific">Corynebacterium sphenisci DSM 44792</name>
    <dbReference type="NCBI Taxonomy" id="1437874"/>
    <lineage>
        <taxon>Bacteria</taxon>
        <taxon>Bacillati</taxon>
        <taxon>Actinomycetota</taxon>
        <taxon>Actinomycetes</taxon>
        <taxon>Mycobacteriales</taxon>
        <taxon>Corynebacteriaceae</taxon>
        <taxon>Corynebacterium</taxon>
    </lineage>
</organism>
<evidence type="ECO:0000313" key="3">
    <source>
        <dbReference type="Proteomes" id="UP000185469"/>
    </source>
</evidence>
<accession>A0A1L7CZP5</accession>
<dbReference type="SUPFAM" id="SSF53474">
    <property type="entry name" value="alpha/beta-Hydrolases"/>
    <property type="match status" value="1"/>
</dbReference>
<evidence type="ECO:0000313" key="2">
    <source>
        <dbReference type="EMBL" id="APT91328.1"/>
    </source>
</evidence>
<reference evidence="2 3" key="1">
    <citation type="submission" date="2014-08" db="EMBL/GenBank/DDBJ databases">
        <title>Complete genome sequence of Corynebacterium sphenisci CECT 5990(T) (=DSM 44792(T)), isolated from healthy wild penguins.</title>
        <authorList>
            <person name="Ruckert C."/>
            <person name="Albersmeier A."/>
            <person name="Winkler A."/>
            <person name="Kalinowski J."/>
        </authorList>
    </citation>
    <scope>NUCLEOTIDE SEQUENCE [LARGE SCALE GENOMIC DNA]</scope>
    <source>
        <strain evidence="2 3">DSM 44792</strain>
    </source>
</reference>
<name>A0A1L7CZP5_9CORY</name>
<dbReference type="EMBL" id="CP009248">
    <property type="protein sequence ID" value="APT91328.1"/>
    <property type="molecule type" value="Genomic_DNA"/>
</dbReference>
<sequence>MAEQPTPLATRVTRRGIFEDDWRARVTPARPWPVVLLHGTGHSKGLWADLGGELRADGWAVFAPDYGFRATNPLRESLDQLAPYLEAVLAATGGERVILCGHSQGGLLATLLSFGMPERVRHVVCLAAPNHGTRLGGRAAGLLKVPGAEQVLRNLVVGVWGPSALDQIAGSELTDAVAARDVTAPGVTYTCIATRTDQLISPPSSCFLDDGGAGVVQNIMVQDVHPRAVVLHEEIAGDRRVRRMVRDALDAVAAAG</sequence>
<feature type="domain" description="AB hydrolase-1" evidence="1">
    <location>
        <begin position="34"/>
        <end position="251"/>
    </location>
</feature>
<evidence type="ECO:0000259" key="1">
    <source>
        <dbReference type="Pfam" id="PF12697"/>
    </source>
</evidence>
<dbReference type="KEGG" id="csph:CSPHI_10335"/>
<dbReference type="PANTHER" id="PTHR42886">
    <property type="entry name" value="RE40534P-RELATED"/>
    <property type="match status" value="1"/>
</dbReference>
<dbReference type="InterPro" id="IPR029058">
    <property type="entry name" value="AB_hydrolase_fold"/>
</dbReference>
<dbReference type="RefSeq" id="WP_075692973.1">
    <property type="nucleotide sequence ID" value="NZ_CP009248.1"/>
</dbReference>
<dbReference type="Pfam" id="PF12697">
    <property type="entry name" value="Abhydrolase_6"/>
    <property type="match status" value="1"/>
</dbReference>
<dbReference type="STRING" id="1437874.CSPHI_10335"/>
<dbReference type="InterPro" id="IPR000073">
    <property type="entry name" value="AB_hydrolase_1"/>
</dbReference>
<gene>
    <name evidence="2" type="ORF">CSPHI_10335</name>
</gene>
<dbReference type="Proteomes" id="UP000185469">
    <property type="component" value="Chromosome"/>
</dbReference>
<dbReference type="AlphaFoldDB" id="A0A1L7CZP5"/>
<keyword evidence="3" id="KW-1185">Reference proteome</keyword>